<accession>A0ABW6YZB1</accession>
<gene>
    <name evidence="1" type="ORF">ACF1HC_21850</name>
</gene>
<protein>
    <submittedName>
        <fullName evidence="1">Uncharacterized protein</fullName>
    </submittedName>
</protein>
<reference evidence="1 2" key="1">
    <citation type="submission" date="2024-10" db="EMBL/GenBank/DDBJ databases">
        <title>The Natural Products Discovery Center: Release of the First 8490 Sequenced Strains for Exploring Actinobacteria Biosynthetic Diversity.</title>
        <authorList>
            <person name="Kalkreuter E."/>
            <person name="Kautsar S.A."/>
            <person name="Yang D."/>
            <person name="Bader C.D."/>
            <person name="Teijaro C.N."/>
            <person name="Fluegel L."/>
            <person name="Davis C.M."/>
            <person name="Simpson J.R."/>
            <person name="Lauterbach L."/>
            <person name="Steele A.D."/>
            <person name="Gui C."/>
            <person name="Meng S."/>
            <person name="Li G."/>
            <person name="Viehrig K."/>
            <person name="Ye F."/>
            <person name="Su P."/>
            <person name="Kiefer A.F."/>
            <person name="Nichols A."/>
            <person name="Cepeda A.J."/>
            <person name="Yan W."/>
            <person name="Fan B."/>
            <person name="Jiang Y."/>
            <person name="Adhikari A."/>
            <person name="Zheng C.-J."/>
            <person name="Schuster L."/>
            <person name="Cowan T.M."/>
            <person name="Smanski M.J."/>
            <person name="Chevrette M.G."/>
            <person name="De Carvalho L.P.S."/>
            <person name="Shen B."/>
        </authorList>
    </citation>
    <scope>NUCLEOTIDE SEQUENCE [LARGE SCALE GENOMIC DNA]</scope>
    <source>
        <strain evidence="1 2">NPDC013366</strain>
    </source>
</reference>
<sequence length="170" mass="18720">MTRIEDLFISGADGASSDPIGWDPLREPDALQEAGLLDCRVSPLTGRAGLLLDMRTALQYRTGNAALFVVRGLRSFRWSEEALERDLLNFAVMSSAPTVVKRMWRIDLGLFPDGELSIEGKAADFFLLDAQGVPEAPPSYPGHRLDQVRHGLPWWESVCTVLESSSTSSD</sequence>
<evidence type="ECO:0000313" key="1">
    <source>
        <dbReference type="EMBL" id="MFF9884224.1"/>
    </source>
</evidence>
<name>A0ABW6YZB1_9ACTN</name>
<comment type="caution">
    <text evidence="1">The sequence shown here is derived from an EMBL/GenBank/DDBJ whole genome shotgun (WGS) entry which is preliminary data.</text>
</comment>
<dbReference type="RefSeq" id="WP_167513306.1">
    <property type="nucleotide sequence ID" value="NZ_JBICBM010000010.1"/>
</dbReference>
<keyword evidence="2" id="KW-1185">Reference proteome</keyword>
<organism evidence="1 2">
    <name type="scientific">Streptomyces eurythermus</name>
    <dbReference type="NCBI Taxonomy" id="42237"/>
    <lineage>
        <taxon>Bacteria</taxon>
        <taxon>Bacillati</taxon>
        <taxon>Actinomycetota</taxon>
        <taxon>Actinomycetes</taxon>
        <taxon>Kitasatosporales</taxon>
        <taxon>Streptomycetaceae</taxon>
        <taxon>Streptomyces</taxon>
    </lineage>
</organism>
<dbReference type="EMBL" id="JBICBM010000010">
    <property type="protein sequence ID" value="MFF9884224.1"/>
    <property type="molecule type" value="Genomic_DNA"/>
</dbReference>
<dbReference type="Proteomes" id="UP001603418">
    <property type="component" value="Unassembled WGS sequence"/>
</dbReference>
<evidence type="ECO:0000313" key="2">
    <source>
        <dbReference type="Proteomes" id="UP001603418"/>
    </source>
</evidence>
<proteinExistence type="predicted"/>